<organism evidence="2 3">
    <name type="scientific">Araneus ventricosus</name>
    <name type="common">Orbweaver spider</name>
    <name type="synonym">Epeira ventricosa</name>
    <dbReference type="NCBI Taxonomy" id="182803"/>
    <lineage>
        <taxon>Eukaryota</taxon>
        <taxon>Metazoa</taxon>
        <taxon>Ecdysozoa</taxon>
        <taxon>Arthropoda</taxon>
        <taxon>Chelicerata</taxon>
        <taxon>Arachnida</taxon>
        <taxon>Araneae</taxon>
        <taxon>Araneomorphae</taxon>
        <taxon>Entelegynae</taxon>
        <taxon>Araneoidea</taxon>
        <taxon>Araneidae</taxon>
        <taxon>Araneus</taxon>
    </lineage>
</organism>
<proteinExistence type="predicted"/>
<gene>
    <name evidence="2" type="ORF">AVEN_74069_1</name>
</gene>
<sequence>MQRPPVLPGYDLSSEMDPKSHTTIIVPSREARASLLIRLILIRELAVHPPTPMDLAEKSRGRTTIKAIQGSTQTKLTIEERKQANPGRLFLSDL</sequence>
<feature type="region of interest" description="Disordered" evidence="1">
    <location>
        <begin position="1"/>
        <end position="20"/>
    </location>
</feature>
<dbReference type="AlphaFoldDB" id="A0A4Y2PCQ8"/>
<dbReference type="EMBL" id="BGPR01011132">
    <property type="protein sequence ID" value="GBN49778.1"/>
    <property type="molecule type" value="Genomic_DNA"/>
</dbReference>
<evidence type="ECO:0000313" key="3">
    <source>
        <dbReference type="Proteomes" id="UP000499080"/>
    </source>
</evidence>
<evidence type="ECO:0000313" key="2">
    <source>
        <dbReference type="EMBL" id="GBN49778.1"/>
    </source>
</evidence>
<protein>
    <submittedName>
        <fullName evidence="2">Uncharacterized protein</fullName>
    </submittedName>
</protein>
<keyword evidence="3" id="KW-1185">Reference proteome</keyword>
<dbReference type="Proteomes" id="UP000499080">
    <property type="component" value="Unassembled WGS sequence"/>
</dbReference>
<accession>A0A4Y2PCQ8</accession>
<name>A0A4Y2PCQ8_ARAVE</name>
<reference evidence="2 3" key="1">
    <citation type="journal article" date="2019" name="Sci. Rep.">
        <title>Orb-weaving spider Araneus ventricosus genome elucidates the spidroin gene catalogue.</title>
        <authorList>
            <person name="Kono N."/>
            <person name="Nakamura H."/>
            <person name="Ohtoshi R."/>
            <person name="Moran D.A.P."/>
            <person name="Shinohara A."/>
            <person name="Yoshida Y."/>
            <person name="Fujiwara M."/>
            <person name="Mori M."/>
            <person name="Tomita M."/>
            <person name="Arakawa K."/>
        </authorList>
    </citation>
    <scope>NUCLEOTIDE SEQUENCE [LARGE SCALE GENOMIC DNA]</scope>
</reference>
<evidence type="ECO:0000256" key="1">
    <source>
        <dbReference type="SAM" id="MobiDB-lite"/>
    </source>
</evidence>
<comment type="caution">
    <text evidence="2">The sequence shown here is derived from an EMBL/GenBank/DDBJ whole genome shotgun (WGS) entry which is preliminary data.</text>
</comment>